<name>A0AA49GSR4_9BACT</name>
<protein>
    <submittedName>
        <fullName evidence="7">RNA polymerase sigma factor</fullName>
    </submittedName>
</protein>
<dbReference type="SUPFAM" id="SSF88946">
    <property type="entry name" value="Sigma2 domain of RNA polymerase sigma factors"/>
    <property type="match status" value="1"/>
</dbReference>
<dbReference type="Gene3D" id="1.10.10.10">
    <property type="entry name" value="Winged helix-like DNA-binding domain superfamily/Winged helix DNA-binding domain"/>
    <property type="match status" value="1"/>
</dbReference>
<dbReference type="NCBIfam" id="TIGR02937">
    <property type="entry name" value="sigma70-ECF"/>
    <property type="match status" value="1"/>
</dbReference>
<feature type="domain" description="RNA polymerase sigma-70 region 2" evidence="5">
    <location>
        <begin position="23"/>
        <end position="87"/>
    </location>
</feature>
<feature type="domain" description="RNA polymerase sigma factor 70 region 4 type 2" evidence="6">
    <location>
        <begin position="115"/>
        <end position="165"/>
    </location>
</feature>
<evidence type="ECO:0000313" key="7">
    <source>
        <dbReference type="EMBL" id="WKN37771.1"/>
    </source>
</evidence>
<dbReference type="EMBL" id="CP120682">
    <property type="protein sequence ID" value="WKN37771.1"/>
    <property type="molecule type" value="Genomic_DNA"/>
</dbReference>
<evidence type="ECO:0000256" key="3">
    <source>
        <dbReference type="ARBA" id="ARBA00023082"/>
    </source>
</evidence>
<dbReference type="InterPro" id="IPR036388">
    <property type="entry name" value="WH-like_DNA-bd_sf"/>
</dbReference>
<dbReference type="Pfam" id="PF08281">
    <property type="entry name" value="Sigma70_r4_2"/>
    <property type="match status" value="1"/>
</dbReference>
<dbReference type="GO" id="GO:0006352">
    <property type="term" value="P:DNA-templated transcription initiation"/>
    <property type="evidence" value="ECO:0007669"/>
    <property type="project" value="InterPro"/>
</dbReference>
<dbReference type="InterPro" id="IPR007627">
    <property type="entry name" value="RNA_pol_sigma70_r2"/>
</dbReference>
<dbReference type="AlphaFoldDB" id="A0AA49GSR4"/>
<dbReference type="InterPro" id="IPR013249">
    <property type="entry name" value="RNA_pol_sigma70_r4_t2"/>
</dbReference>
<comment type="similarity">
    <text evidence="1">Belongs to the sigma-70 factor family. ECF subfamily.</text>
</comment>
<evidence type="ECO:0000256" key="4">
    <source>
        <dbReference type="ARBA" id="ARBA00023163"/>
    </source>
</evidence>
<keyword evidence="2" id="KW-0805">Transcription regulation</keyword>
<reference evidence="7" key="1">
    <citation type="journal article" date="2023" name="Comput. Struct. Biotechnol. J.">
        <title>Discovery of a novel marine Bacteroidetes with a rich repertoire of carbohydrate-active enzymes.</title>
        <authorList>
            <person name="Chen B."/>
            <person name="Liu G."/>
            <person name="Chen Q."/>
            <person name="Wang H."/>
            <person name="Liu L."/>
            <person name="Tang K."/>
        </authorList>
    </citation>
    <scope>NUCLEOTIDE SEQUENCE</scope>
    <source>
        <strain evidence="7">TK19036</strain>
    </source>
</reference>
<keyword evidence="3" id="KW-0731">Sigma factor</keyword>
<dbReference type="GO" id="GO:0016987">
    <property type="term" value="F:sigma factor activity"/>
    <property type="evidence" value="ECO:0007669"/>
    <property type="project" value="UniProtKB-KW"/>
</dbReference>
<organism evidence="7">
    <name type="scientific">Roseihalotalea indica</name>
    <dbReference type="NCBI Taxonomy" id="2867963"/>
    <lineage>
        <taxon>Bacteria</taxon>
        <taxon>Pseudomonadati</taxon>
        <taxon>Bacteroidota</taxon>
        <taxon>Cytophagia</taxon>
        <taxon>Cytophagales</taxon>
        <taxon>Catalimonadaceae</taxon>
        <taxon>Roseihalotalea</taxon>
    </lineage>
</organism>
<evidence type="ECO:0000259" key="6">
    <source>
        <dbReference type="Pfam" id="PF08281"/>
    </source>
</evidence>
<dbReference type="PANTHER" id="PTHR43133:SF46">
    <property type="entry name" value="RNA POLYMERASE SIGMA-70 FACTOR ECF SUBFAMILY"/>
    <property type="match status" value="1"/>
</dbReference>
<reference evidence="7" key="2">
    <citation type="journal article" date="2024" name="Antonie Van Leeuwenhoek">
        <title>Roseihalotalea indica gen. nov., sp. nov., a halophilic Bacteroidetes from mesopelagic Southwest Indian Ocean with higher carbohydrate metabolic potential.</title>
        <authorList>
            <person name="Chen B."/>
            <person name="Zhang M."/>
            <person name="Lin D."/>
            <person name="Ye J."/>
            <person name="Tang K."/>
        </authorList>
    </citation>
    <scope>NUCLEOTIDE SEQUENCE</scope>
    <source>
        <strain evidence="7">TK19036</strain>
    </source>
</reference>
<dbReference type="InterPro" id="IPR013324">
    <property type="entry name" value="RNA_pol_sigma_r3/r4-like"/>
</dbReference>
<dbReference type="InterPro" id="IPR039425">
    <property type="entry name" value="RNA_pol_sigma-70-like"/>
</dbReference>
<evidence type="ECO:0000256" key="2">
    <source>
        <dbReference type="ARBA" id="ARBA00023015"/>
    </source>
</evidence>
<sequence length="180" mass="21025">MQEEQALIAKCIKGDRTAQKEFYQQFASQMMVVSMRYCKNREDAEDVLQEAFVKVFNSLEKFRGESSIKYWIKRIVINTALNHHRKKVYLYPHLDVEEVHHLGDEDVEIANYNYRDLLNILQSLPQGCQVIFNLYAIEGYKHKEIADMLNISEGTSKSQYSRARSLIKDMITETGEVKHG</sequence>
<dbReference type="InterPro" id="IPR014284">
    <property type="entry name" value="RNA_pol_sigma-70_dom"/>
</dbReference>
<evidence type="ECO:0000256" key="1">
    <source>
        <dbReference type="ARBA" id="ARBA00010641"/>
    </source>
</evidence>
<dbReference type="Pfam" id="PF04542">
    <property type="entry name" value="Sigma70_r2"/>
    <property type="match status" value="1"/>
</dbReference>
<keyword evidence="4" id="KW-0804">Transcription</keyword>
<dbReference type="Gene3D" id="1.10.1740.10">
    <property type="match status" value="1"/>
</dbReference>
<gene>
    <name evidence="7" type="ORF">K4G66_03490</name>
</gene>
<dbReference type="SUPFAM" id="SSF88659">
    <property type="entry name" value="Sigma3 and sigma4 domains of RNA polymerase sigma factors"/>
    <property type="match status" value="1"/>
</dbReference>
<evidence type="ECO:0000259" key="5">
    <source>
        <dbReference type="Pfam" id="PF04542"/>
    </source>
</evidence>
<dbReference type="GO" id="GO:0003677">
    <property type="term" value="F:DNA binding"/>
    <property type="evidence" value="ECO:0007669"/>
    <property type="project" value="InterPro"/>
</dbReference>
<dbReference type="PANTHER" id="PTHR43133">
    <property type="entry name" value="RNA POLYMERASE ECF-TYPE SIGMA FACTO"/>
    <property type="match status" value="1"/>
</dbReference>
<proteinExistence type="inferred from homology"/>
<dbReference type="InterPro" id="IPR013325">
    <property type="entry name" value="RNA_pol_sigma_r2"/>
</dbReference>
<accession>A0AA49GSR4</accession>